<dbReference type="Proteomes" id="UP000678499">
    <property type="component" value="Unassembled WGS sequence"/>
</dbReference>
<keyword evidence="15" id="KW-1185">Reference proteome</keyword>
<evidence type="ECO:0000256" key="1">
    <source>
        <dbReference type="ARBA" id="ARBA00004275"/>
    </source>
</evidence>
<dbReference type="UniPathway" id="UPA00781"/>
<dbReference type="InterPro" id="IPR016166">
    <property type="entry name" value="FAD-bd_PCMH"/>
</dbReference>
<dbReference type="InterPro" id="IPR016169">
    <property type="entry name" value="FAD-bd_PCMH_sub2"/>
</dbReference>
<gene>
    <name evidence="14" type="ORF">NMOB1V02_LOCUS755</name>
</gene>
<evidence type="ECO:0000313" key="14">
    <source>
        <dbReference type="EMBL" id="CAD7272837.1"/>
    </source>
</evidence>
<dbReference type="InterPro" id="IPR016171">
    <property type="entry name" value="Vanillyl_alc_oxidase_C-sub2"/>
</dbReference>
<keyword evidence="12" id="KW-0444">Lipid biosynthesis</keyword>
<feature type="binding site" evidence="10">
    <location>
        <begin position="306"/>
        <end position="312"/>
    </location>
    <ligand>
        <name>FAD</name>
        <dbReference type="ChEBI" id="CHEBI:57692"/>
    </ligand>
</feature>
<dbReference type="Gene3D" id="1.10.45.10">
    <property type="entry name" value="Vanillyl-alcohol Oxidase, Chain A, domain 4"/>
    <property type="match status" value="1"/>
</dbReference>
<evidence type="ECO:0000256" key="9">
    <source>
        <dbReference type="PIRSR" id="PIRSR625650-2"/>
    </source>
</evidence>
<dbReference type="PROSITE" id="PS51387">
    <property type="entry name" value="FAD_PCMH"/>
    <property type="match status" value="1"/>
</dbReference>
<dbReference type="EC" id="2.5.1.26" evidence="4 12"/>
<feature type="site" description="Important for enzyme activity" evidence="11">
    <location>
        <position position="357"/>
    </location>
</feature>
<organism evidence="14">
    <name type="scientific">Notodromas monacha</name>
    <dbReference type="NCBI Taxonomy" id="399045"/>
    <lineage>
        <taxon>Eukaryota</taxon>
        <taxon>Metazoa</taxon>
        <taxon>Ecdysozoa</taxon>
        <taxon>Arthropoda</taxon>
        <taxon>Crustacea</taxon>
        <taxon>Oligostraca</taxon>
        <taxon>Ostracoda</taxon>
        <taxon>Podocopa</taxon>
        <taxon>Podocopida</taxon>
        <taxon>Cypridocopina</taxon>
        <taxon>Cypridoidea</taxon>
        <taxon>Cyprididae</taxon>
        <taxon>Notodromas</taxon>
    </lineage>
</organism>
<name>A0A7R9BFP7_9CRUS</name>
<dbReference type="InterPro" id="IPR004113">
    <property type="entry name" value="FAD-bd_oxidored_4_C"/>
</dbReference>
<dbReference type="SUPFAM" id="SSF56176">
    <property type="entry name" value="FAD-binding/transporter-associated domain-like"/>
    <property type="match status" value="1"/>
</dbReference>
<feature type="active site" description="Proton donor/acceptor" evidence="8">
    <location>
        <position position="515"/>
    </location>
</feature>
<feature type="binding site" evidence="10">
    <location>
        <begin position="254"/>
        <end position="257"/>
    </location>
    <ligand>
        <name>FAD</name>
        <dbReference type="ChEBI" id="CHEBI:57692"/>
    </ligand>
</feature>
<keyword evidence="5 12" id="KW-0285">Flavoprotein</keyword>
<comment type="subcellular location">
    <subcellularLocation>
        <location evidence="1 12">Peroxisome</location>
    </subcellularLocation>
</comment>
<evidence type="ECO:0000313" key="15">
    <source>
        <dbReference type="Proteomes" id="UP000678499"/>
    </source>
</evidence>
<evidence type="ECO:0000256" key="4">
    <source>
        <dbReference type="ARBA" id="ARBA00012385"/>
    </source>
</evidence>
<keyword evidence="7 12" id="KW-0576">Peroxisome</keyword>
<dbReference type="EMBL" id="OA882106">
    <property type="protein sequence ID" value="CAD7272837.1"/>
    <property type="molecule type" value="Genomic_DNA"/>
</dbReference>
<evidence type="ECO:0000256" key="3">
    <source>
        <dbReference type="ARBA" id="ARBA00008000"/>
    </source>
</evidence>
<dbReference type="PANTHER" id="PTHR46568">
    <property type="entry name" value="ALKYLDIHYDROXYACETONEPHOSPHATE SYNTHASE, PEROXISOMAL"/>
    <property type="match status" value="1"/>
</dbReference>
<dbReference type="OrthoDB" id="7786253at2759"/>
<dbReference type="AlphaFoldDB" id="A0A7R9BFP7"/>
<accession>A0A7R9BFP7</accession>
<evidence type="ECO:0000256" key="2">
    <source>
        <dbReference type="ARBA" id="ARBA00004670"/>
    </source>
</evidence>
<sequence>MDSEGKKPSLTQIKVESAIPKIRQEKLKWNGWGYKDAGFFISDNLEDTHFEGDGYPLDGEYLPTFMRYAEERLGIDKNAGLVKPVALPSEDQYPISKASEELKKDLTDRKISFSVRGEDRLIRSHGHTLREIYALRNGQIKRIPDIVVWPECHQNVVDLVKLADERNVVIIPFGGGTSVTLAVECPEHEQRPILSLDTSQMNKILWIDRENLVARFESGIIGQDLEREMNKLGYTVGHEPDSLEFSSLGGWVATRASGMKKSVYGNIEDLIVHFTAVTPKGVVSKSCSVPRISSGPDLHQFFLGSEGTLGVITEVTLKIRPLPAVKKFGSLAFPSIEAGVNCLREIAAKKIFPASIRLMDNNQFVFAHAIKPQMGSLKKMMDSLKKTYLAYFKGFDLSEMAVATLLFEGECPETVKLQERKVLEIAAKHGGLPGGEENGKRGYLLTFVIAYIRDAGFDLGILAESFETSVPWDRVMIVYNNVIQRMKSECSKRGIKTPSLSCRVTQSYEAGAAMYFYFGFEYRSLNVEDPVGLYEEIEHNLRDEVMRCGGSISHHHGVGKLRKQFMERSVSKPGVELLRGLKKAVDPKNIFASGNLIDFNNPDTTDENHELMSKL</sequence>
<dbReference type="GO" id="GO:0005777">
    <property type="term" value="C:peroxisome"/>
    <property type="evidence" value="ECO:0007669"/>
    <property type="project" value="UniProtKB-SubCell"/>
</dbReference>
<evidence type="ECO:0000256" key="10">
    <source>
        <dbReference type="PIRSR" id="PIRSR625650-3"/>
    </source>
</evidence>
<dbReference type="SUPFAM" id="SSF55103">
    <property type="entry name" value="FAD-linked oxidases, C-terminal domain"/>
    <property type="match status" value="1"/>
</dbReference>
<comment type="catalytic activity">
    <reaction evidence="12">
        <text>a long chain fatty alcohol + a 1-acylglycerone 3-phosphate = a 1-O-alkylglycerone 3-phosphate + a long-chain fatty acid + H(+)</text>
        <dbReference type="Rhea" id="RHEA:36171"/>
        <dbReference type="ChEBI" id="CHEBI:15378"/>
        <dbReference type="ChEBI" id="CHEBI:17135"/>
        <dbReference type="ChEBI" id="CHEBI:57534"/>
        <dbReference type="ChEBI" id="CHEBI:57560"/>
        <dbReference type="ChEBI" id="CHEBI:73315"/>
        <dbReference type="EC" id="2.5.1.26"/>
    </reaction>
</comment>
<dbReference type="GO" id="GO:0008609">
    <property type="term" value="F:alkylglycerone-phosphate synthase activity"/>
    <property type="evidence" value="ECO:0007669"/>
    <property type="project" value="UniProtKB-EC"/>
</dbReference>
<dbReference type="InterPro" id="IPR025650">
    <property type="entry name" value="Alkyl-DHAP_Synthase"/>
</dbReference>
<feature type="domain" description="FAD-binding PCMH-type" evidence="13">
    <location>
        <begin position="140"/>
        <end position="322"/>
    </location>
</feature>
<evidence type="ECO:0000256" key="6">
    <source>
        <dbReference type="ARBA" id="ARBA00022827"/>
    </source>
</evidence>
<evidence type="ECO:0000256" key="12">
    <source>
        <dbReference type="RuleBase" id="RU363113"/>
    </source>
</evidence>
<protein>
    <recommendedName>
        <fullName evidence="4 12">Alkylglycerone-phosphate synthase</fullName>
        <shortName evidence="12">Alkyl-DHAP synthase</shortName>
        <ecNumber evidence="4 12">2.5.1.26</ecNumber>
    </recommendedName>
</protein>
<comment type="subunit">
    <text evidence="12">Homodimer.</text>
</comment>
<keyword evidence="6 10" id="KW-0274">FAD</keyword>
<dbReference type="Gene3D" id="3.30.70.3450">
    <property type="match status" value="1"/>
</dbReference>
<dbReference type="InterPro" id="IPR036318">
    <property type="entry name" value="FAD-bd_PCMH-like_sf"/>
</dbReference>
<keyword evidence="12" id="KW-0443">Lipid metabolism</keyword>
<dbReference type="Pfam" id="PF01565">
    <property type="entry name" value="FAD_binding_4"/>
    <property type="match status" value="1"/>
</dbReference>
<dbReference type="EMBL" id="CAJPEX010000069">
    <property type="protein sequence ID" value="CAG0912989.1"/>
    <property type="molecule type" value="Genomic_DNA"/>
</dbReference>
<proteinExistence type="inferred from homology"/>
<dbReference type="Gene3D" id="3.30.465.10">
    <property type="match status" value="1"/>
</dbReference>
<evidence type="ECO:0000256" key="5">
    <source>
        <dbReference type="ARBA" id="ARBA00022630"/>
    </source>
</evidence>
<comment type="similarity">
    <text evidence="3 12">Belongs to the FAD-binding oxidoreductase/transferase type 4 family.</text>
</comment>
<evidence type="ECO:0000256" key="7">
    <source>
        <dbReference type="ARBA" id="ARBA00023140"/>
    </source>
</evidence>
<evidence type="ECO:0000256" key="11">
    <source>
        <dbReference type="PIRSR" id="PIRSR625650-4"/>
    </source>
</evidence>
<dbReference type="InterPro" id="IPR016164">
    <property type="entry name" value="FAD-linked_Oxase-like_C"/>
</dbReference>
<dbReference type="Gene3D" id="3.30.300.330">
    <property type="match status" value="1"/>
</dbReference>
<dbReference type="GO" id="GO:0071949">
    <property type="term" value="F:FAD binding"/>
    <property type="evidence" value="ECO:0007669"/>
    <property type="project" value="InterPro"/>
</dbReference>
<evidence type="ECO:0000256" key="8">
    <source>
        <dbReference type="PIRSR" id="PIRSR625650-1"/>
    </source>
</evidence>
<reference evidence="14" key="1">
    <citation type="submission" date="2020-11" db="EMBL/GenBank/DDBJ databases">
        <authorList>
            <person name="Tran Van P."/>
        </authorList>
    </citation>
    <scope>NUCLEOTIDE SEQUENCE</scope>
</reference>
<comment type="pathway">
    <text evidence="2 12">Glycerolipid metabolism; ether lipid biosynthesis.</text>
</comment>
<dbReference type="Pfam" id="PF02913">
    <property type="entry name" value="FAD-oxidase_C"/>
    <property type="match status" value="1"/>
</dbReference>
<dbReference type="InterPro" id="IPR016167">
    <property type="entry name" value="FAD-bd_PCMH_sub1"/>
</dbReference>
<dbReference type="PANTHER" id="PTHR46568:SF1">
    <property type="entry name" value="ALKYLDIHYDROXYACETONEPHOSPHATE SYNTHASE, PEROXISOMAL"/>
    <property type="match status" value="1"/>
</dbReference>
<comment type="cofactor">
    <cofactor evidence="10 12">
        <name>FAD</name>
        <dbReference type="ChEBI" id="CHEBI:57692"/>
    </cofactor>
</comment>
<dbReference type="Gene3D" id="3.30.43.10">
    <property type="entry name" value="Uridine Diphospho-n-acetylenolpyruvylglucosamine Reductase, domain 2"/>
    <property type="match status" value="1"/>
</dbReference>
<keyword evidence="12" id="KW-0808">Transferase</keyword>
<comment type="function">
    <text evidence="12">Catalyzes the exchange of an acyl for a long-chain alkyl group and the formation of the ether bond in the biosynthesis of ether phospholipids.</text>
</comment>
<feature type="binding site" evidence="10">
    <location>
        <begin position="172"/>
        <end position="178"/>
    </location>
    <ligand>
        <name>FAD</name>
        <dbReference type="ChEBI" id="CHEBI:57692"/>
    </ligand>
</feature>
<dbReference type="GO" id="GO:0008611">
    <property type="term" value="P:ether lipid biosynthetic process"/>
    <property type="evidence" value="ECO:0007669"/>
    <property type="project" value="UniProtKB-UniPathway"/>
</dbReference>
<dbReference type="InterPro" id="IPR006094">
    <property type="entry name" value="Oxid_FAD_bind_N"/>
</dbReference>
<feature type="binding site" evidence="9">
    <location>
        <position position="453"/>
    </location>
    <ligand>
        <name>substrate</name>
    </ligand>
</feature>
<evidence type="ECO:0000259" key="13">
    <source>
        <dbReference type="PROSITE" id="PS51387"/>
    </source>
</evidence>